<dbReference type="Pfam" id="PF14401">
    <property type="entry name" value="RLAN"/>
    <property type="match status" value="1"/>
</dbReference>
<evidence type="ECO:0000313" key="4">
    <source>
        <dbReference type="Proteomes" id="UP001430804"/>
    </source>
</evidence>
<feature type="domain" description="ATP-grasp" evidence="2">
    <location>
        <begin position="288"/>
        <end position="483"/>
    </location>
</feature>
<evidence type="ECO:0000313" key="3">
    <source>
        <dbReference type="EMBL" id="MBW3097665.1"/>
    </source>
</evidence>
<dbReference type="Proteomes" id="UP001430804">
    <property type="component" value="Unassembled WGS sequence"/>
</dbReference>
<protein>
    <submittedName>
        <fullName evidence="3">RimK family protein</fullName>
    </submittedName>
</protein>
<dbReference type="PANTHER" id="PTHR21621">
    <property type="entry name" value="RIBOSOMAL PROTEIN S6 MODIFICATION PROTEIN"/>
    <property type="match status" value="1"/>
</dbReference>
<dbReference type="InterPro" id="IPR013651">
    <property type="entry name" value="ATP-grasp_RimK-type"/>
</dbReference>
<organism evidence="3 4">
    <name type="scientific">Pseudohoeflea coraliihabitans</name>
    <dbReference type="NCBI Taxonomy" id="2860393"/>
    <lineage>
        <taxon>Bacteria</taxon>
        <taxon>Pseudomonadati</taxon>
        <taxon>Pseudomonadota</taxon>
        <taxon>Alphaproteobacteria</taxon>
        <taxon>Hyphomicrobiales</taxon>
        <taxon>Rhizobiaceae</taxon>
        <taxon>Pseudohoeflea</taxon>
    </lineage>
</organism>
<dbReference type="EMBL" id="JAHWQX010000002">
    <property type="protein sequence ID" value="MBW3097665.1"/>
    <property type="molecule type" value="Genomic_DNA"/>
</dbReference>
<keyword evidence="1" id="KW-0547">Nucleotide-binding</keyword>
<keyword evidence="1" id="KW-0067">ATP-binding</keyword>
<sequence length="484" mass="54300">MSDWIILASAVAGFDHAATRHKVLSTRDYLAGPELFSGSRPNIINLSRSYAYQSRGYYASLLAAARGQRVIPSVETIIDLSQRKLYENAIPELEDSLNKGLGGEAATAPQRLRFYFGTSQDRRLEKFARLLFDWFRAPLLELTLRPGPWCAIKRIALQPTTRLDAAERTAFFAAMERYTGRQWREAVLRAPARYSFATLVNADEELPPSSIASLKHWSRVAARLGVAVEPIGRKDLPRLANFDALFIRETTSISNHTYRFARRAQQEGMPVIDDPVSMIRCTNKVYLDELMRANAIPVPETVMLIGNGDLERAADQIGFPMVVKVPDSSFSRGVSKVSDRQELTRLVDDWLRDSDLLIAQKYMPTKFDWRIGVLGGEPLFAVHYLMAKKHWQIVRHDPGGRPVEGGFRSVSLAATPPQVLDAGLRAARCIGDGLYGVDLKETDAGVFVIEVNDNPNLDHGVEDAGEKDEVWIRLTRWFIDRLAS</sequence>
<gene>
    <name evidence="3" type="ORF">KY465_10265</name>
</gene>
<name>A0ABS6WRI9_9HYPH</name>
<dbReference type="PANTHER" id="PTHR21621:SF0">
    <property type="entry name" value="BETA-CITRYLGLUTAMATE SYNTHASE B-RELATED"/>
    <property type="match status" value="1"/>
</dbReference>
<evidence type="ECO:0000256" key="1">
    <source>
        <dbReference type="PROSITE-ProRule" id="PRU00409"/>
    </source>
</evidence>
<dbReference type="InterPro" id="IPR011761">
    <property type="entry name" value="ATP-grasp"/>
</dbReference>
<dbReference type="Pfam" id="PF08443">
    <property type="entry name" value="RimK"/>
    <property type="match status" value="1"/>
</dbReference>
<dbReference type="PROSITE" id="PS50975">
    <property type="entry name" value="ATP_GRASP"/>
    <property type="match status" value="1"/>
</dbReference>
<keyword evidence="4" id="KW-1185">Reference proteome</keyword>
<comment type="caution">
    <text evidence="3">The sequence shown here is derived from an EMBL/GenBank/DDBJ whole genome shotgun (WGS) entry which is preliminary data.</text>
</comment>
<evidence type="ECO:0000259" key="2">
    <source>
        <dbReference type="PROSITE" id="PS50975"/>
    </source>
</evidence>
<dbReference type="InterPro" id="IPR025839">
    <property type="entry name" value="RLAN_dom"/>
</dbReference>
<dbReference type="RefSeq" id="WP_219201551.1">
    <property type="nucleotide sequence ID" value="NZ_JAHWQX010000002.1"/>
</dbReference>
<proteinExistence type="predicted"/>
<reference evidence="3" key="1">
    <citation type="submission" date="2021-07" db="EMBL/GenBank/DDBJ databases">
        <title>Pseudohoeflea marina sp. nov. a polyhydroxyalcanoate-producing bacterium.</title>
        <authorList>
            <person name="Zheng W."/>
            <person name="Yu S."/>
            <person name="Huang Y."/>
        </authorList>
    </citation>
    <scope>NUCLEOTIDE SEQUENCE</scope>
    <source>
        <strain evidence="3">DP4N28-3</strain>
    </source>
</reference>
<accession>A0ABS6WRI9</accession>